<name>A0A2W4ZZV6_9BACT</name>
<sequence length="443" mass="47226">MRRYSLILPALLLSVSLSACSAWNWLGRDEEEKPLPGDRISVLEYGDTLRPDEDSLSAYEAPEAWTNDIWPQAGGYPNHAMQNLALSKGELKKVWRSSIGTGARKKLPLTAQPIVVGKSIFTLDTASNLSAFSTEDGKRRWSVKVGTEAEKDPVISGGIASEAGMVYVTAGYEEVLCVDAANGQIKWRAKLPNASRAAPTIMNGRVFVTTLSNSVLALDAANGAVLWEYSGLSTSTGLVGAASPAATTDMVVPAFSSGEIYALRAGNGSVAWSDNLASSLQLGGMTALSDIRGLPVIDNDVVYAISFGGKMAAIDLRTGARLWQRDIGGAETPWVAGNRIFVISNEAQIVSLDKKDGAIQWVSQLARYKNKERRDGPIIWSGPVMAGGRLLAFSTDGRVAEIDAAKGSLIREWSAGESVQIDPIVAGGALYILDNDGDLTAYR</sequence>
<evidence type="ECO:0000256" key="1">
    <source>
        <dbReference type="SAM" id="SignalP"/>
    </source>
</evidence>
<evidence type="ECO:0000313" key="4">
    <source>
        <dbReference type="Proteomes" id="UP000249557"/>
    </source>
</evidence>
<comment type="caution">
    <text evidence="3">The sequence shown here is derived from an EMBL/GenBank/DDBJ whole genome shotgun (WGS) entry which is preliminary data.</text>
</comment>
<dbReference type="EMBL" id="QFNK01000039">
    <property type="protein sequence ID" value="PZO87834.1"/>
    <property type="molecule type" value="Genomic_DNA"/>
</dbReference>
<reference evidence="3 4" key="1">
    <citation type="submission" date="2017-08" db="EMBL/GenBank/DDBJ databases">
        <title>Infants hospitalized years apart are colonized by the same room-sourced microbial strains.</title>
        <authorList>
            <person name="Brooks B."/>
            <person name="Olm M.R."/>
            <person name="Firek B.A."/>
            <person name="Baker R."/>
            <person name="Thomas B.C."/>
            <person name="Morowitz M.J."/>
            <person name="Banfield J.F."/>
        </authorList>
    </citation>
    <scope>NUCLEOTIDE SEQUENCE [LARGE SCALE GENOMIC DNA]</scope>
    <source>
        <strain evidence="3">S2_018_000_R2_104</strain>
    </source>
</reference>
<gene>
    <name evidence="3" type="ORF">DI626_03095</name>
</gene>
<dbReference type="InterPro" id="IPR018391">
    <property type="entry name" value="PQQ_b-propeller_rpt"/>
</dbReference>
<dbReference type="AlphaFoldDB" id="A0A2W4ZZV6"/>
<dbReference type="InterPro" id="IPR002372">
    <property type="entry name" value="PQQ_rpt_dom"/>
</dbReference>
<dbReference type="Gene3D" id="2.130.10.10">
    <property type="entry name" value="YVTN repeat-like/Quinoprotein amine dehydrogenase"/>
    <property type="match status" value="1"/>
</dbReference>
<dbReference type="SMART" id="SM00564">
    <property type="entry name" value="PQQ"/>
    <property type="match status" value="6"/>
</dbReference>
<keyword evidence="1" id="KW-0732">Signal</keyword>
<dbReference type="PROSITE" id="PS51257">
    <property type="entry name" value="PROKAR_LIPOPROTEIN"/>
    <property type="match status" value="1"/>
</dbReference>
<feature type="chain" id="PRO_5016132460" description="Pyrrolo-quinoline quinone repeat domain-containing protein" evidence="1">
    <location>
        <begin position="22"/>
        <end position="443"/>
    </location>
</feature>
<protein>
    <recommendedName>
        <fullName evidence="2">Pyrrolo-quinoline quinone repeat domain-containing protein</fullName>
    </recommendedName>
</protein>
<dbReference type="PANTHER" id="PTHR34512">
    <property type="entry name" value="CELL SURFACE PROTEIN"/>
    <property type="match status" value="1"/>
</dbReference>
<feature type="domain" description="Pyrrolo-quinoline quinone repeat" evidence="2">
    <location>
        <begin position="155"/>
        <end position="361"/>
    </location>
</feature>
<dbReference type="SUPFAM" id="SSF50998">
    <property type="entry name" value="Quinoprotein alcohol dehydrogenase-like"/>
    <property type="match status" value="1"/>
</dbReference>
<evidence type="ECO:0000313" key="3">
    <source>
        <dbReference type="EMBL" id="PZO87834.1"/>
    </source>
</evidence>
<dbReference type="InterPro" id="IPR015943">
    <property type="entry name" value="WD40/YVTN_repeat-like_dom_sf"/>
</dbReference>
<feature type="domain" description="Pyrrolo-quinoline quinone repeat" evidence="2">
    <location>
        <begin position="382"/>
        <end position="442"/>
    </location>
</feature>
<dbReference type="Pfam" id="PF13360">
    <property type="entry name" value="PQQ_2"/>
    <property type="match status" value="2"/>
</dbReference>
<dbReference type="PANTHER" id="PTHR34512:SF30">
    <property type="entry name" value="OUTER MEMBRANE PROTEIN ASSEMBLY FACTOR BAMB"/>
    <property type="match status" value="1"/>
</dbReference>
<dbReference type="InterPro" id="IPR011047">
    <property type="entry name" value="Quinoprotein_ADH-like_sf"/>
</dbReference>
<evidence type="ECO:0000259" key="2">
    <source>
        <dbReference type="Pfam" id="PF13360"/>
    </source>
</evidence>
<proteinExistence type="predicted"/>
<organism evidence="3 4">
    <name type="scientific">Micavibrio aeruginosavorus</name>
    <dbReference type="NCBI Taxonomy" id="349221"/>
    <lineage>
        <taxon>Bacteria</taxon>
        <taxon>Pseudomonadati</taxon>
        <taxon>Bdellovibrionota</taxon>
        <taxon>Bdellovibrionia</taxon>
        <taxon>Bdellovibrionales</taxon>
        <taxon>Pseudobdellovibrionaceae</taxon>
        <taxon>Micavibrio</taxon>
    </lineage>
</organism>
<accession>A0A2W4ZZV6</accession>
<dbReference type="Proteomes" id="UP000249557">
    <property type="component" value="Unassembled WGS sequence"/>
</dbReference>
<feature type="signal peptide" evidence="1">
    <location>
        <begin position="1"/>
        <end position="21"/>
    </location>
</feature>